<name>A0ABT2S2U0_9FIRM</name>
<keyword evidence="3 5" id="KW-0413">Isomerase</keyword>
<dbReference type="EMBL" id="JAOQJV010000001">
    <property type="protein sequence ID" value="MCU6698909.1"/>
    <property type="molecule type" value="Genomic_DNA"/>
</dbReference>
<dbReference type="Gene3D" id="3.30.70.580">
    <property type="entry name" value="Pseudouridine synthase I, catalytic domain, N-terminal subdomain"/>
    <property type="match status" value="1"/>
</dbReference>
<evidence type="ECO:0000256" key="4">
    <source>
        <dbReference type="PROSITE-ProRule" id="PRU00182"/>
    </source>
</evidence>
<evidence type="ECO:0000256" key="3">
    <source>
        <dbReference type="ARBA" id="ARBA00023235"/>
    </source>
</evidence>
<gene>
    <name evidence="7" type="ORF">OCV65_01445</name>
</gene>
<dbReference type="InterPro" id="IPR020103">
    <property type="entry name" value="PsdUridine_synth_cat_dom_sf"/>
</dbReference>
<evidence type="ECO:0000256" key="5">
    <source>
        <dbReference type="RuleBase" id="RU003887"/>
    </source>
</evidence>
<evidence type="ECO:0000259" key="6">
    <source>
        <dbReference type="SMART" id="SM00363"/>
    </source>
</evidence>
<dbReference type="Pfam" id="PF00849">
    <property type="entry name" value="PseudoU_synth_2"/>
    <property type="match status" value="1"/>
</dbReference>
<dbReference type="InterPro" id="IPR002942">
    <property type="entry name" value="S4_RNA-bd"/>
</dbReference>
<evidence type="ECO:0000313" key="8">
    <source>
        <dbReference type="Proteomes" id="UP001207605"/>
    </source>
</evidence>
<dbReference type="PANTHER" id="PTHR47683:SF4">
    <property type="entry name" value="PSEUDOURIDINE SYNTHASE"/>
    <property type="match status" value="1"/>
</dbReference>
<evidence type="ECO:0000256" key="2">
    <source>
        <dbReference type="ARBA" id="ARBA00022884"/>
    </source>
</evidence>
<dbReference type="InterPro" id="IPR050343">
    <property type="entry name" value="RsuA_PseudoU_synthase"/>
</dbReference>
<dbReference type="InterPro" id="IPR000748">
    <property type="entry name" value="PsdUridine_synth_RsuA/RluB/E/F"/>
</dbReference>
<dbReference type="InterPro" id="IPR042092">
    <property type="entry name" value="PsdUridine_s_RsuA/RluB/E/F_cat"/>
</dbReference>
<dbReference type="PANTHER" id="PTHR47683">
    <property type="entry name" value="PSEUDOURIDINE SYNTHASE FAMILY PROTEIN-RELATED"/>
    <property type="match status" value="1"/>
</dbReference>
<sequence>MIRLDKYLADMGIGTRSAVKQMIRKGQVQVNQETAARPELKIDEQNDKVQVNGQMIGYAAFEYYMLHKPAGVVSATEDKRDKTVIDLIESRKRKDLFPVGRLDKDTEGLLLITNDGALAHQLLAPKKHVDKVYYAKVHGWVTEDTVSQFAKGLNIGTDDAEEWTRPAKLVIVQAGDDSEIRLTIQEGKFHQVKRMFQAVGMEVTYLKRESMGSLVLDETLKPGEYRELTTEELENL</sequence>
<dbReference type="Gene3D" id="3.30.70.1560">
    <property type="entry name" value="Alpha-L RNA-binding motif"/>
    <property type="match status" value="1"/>
</dbReference>
<dbReference type="InterPro" id="IPR036986">
    <property type="entry name" value="S4_RNA-bd_sf"/>
</dbReference>
<evidence type="ECO:0000256" key="1">
    <source>
        <dbReference type="ARBA" id="ARBA00008348"/>
    </source>
</evidence>
<evidence type="ECO:0000313" key="7">
    <source>
        <dbReference type="EMBL" id="MCU6698909.1"/>
    </source>
</evidence>
<dbReference type="Gene3D" id="3.10.290.10">
    <property type="entry name" value="RNA-binding S4 domain"/>
    <property type="match status" value="1"/>
</dbReference>
<dbReference type="EC" id="5.4.99.-" evidence="5"/>
<keyword evidence="2 4" id="KW-0694">RNA-binding</keyword>
<dbReference type="RefSeq" id="WP_262580679.1">
    <property type="nucleotide sequence ID" value="NZ_JAOQJV010000001.1"/>
</dbReference>
<feature type="domain" description="RNA-binding S4" evidence="6">
    <location>
        <begin position="2"/>
        <end position="60"/>
    </location>
</feature>
<dbReference type="NCBIfam" id="TIGR00093">
    <property type="entry name" value="pseudouridine synthase"/>
    <property type="match status" value="1"/>
</dbReference>
<accession>A0ABT2S2U0</accession>
<dbReference type="InterPro" id="IPR018496">
    <property type="entry name" value="PsdUridine_synth_RsuA/RluB_CS"/>
</dbReference>
<dbReference type="Proteomes" id="UP001207605">
    <property type="component" value="Unassembled WGS sequence"/>
</dbReference>
<dbReference type="PROSITE" id="PS01149">
    <property type="entry name" value="PSI_RSU"/>
    <property type="match status" value="1"/>
</dbReference>
<protein>
    <recommendedName>
        <fullName evidence="5">Pseudouridine synthase</fullName>
        <ecNumber evidence="5">5.4.99.-</ecNumber>
    </recommendedName>
</protein>
<dbReference type="PROSITE" id="PS50889">
    <property type="entry name" value="S4"/>
    <property type="match status" value="1"/>
</dbReference>
<reference evidence="7 8" key="1">
    <citation type="journal article" date="2021" name="ISME Commun">
        <title>Automated analysis of genomic sequences facilitates high-throughput and comprehensive description of bacteria.</title>
        <authorList>
            <person name="Hitch T.C.A."/>
        </authorList>
    </citation>
    <scope>NUCLEOTIDE SEQUENCE [LARGE SCALE GENOMIC DNA]</scope>
    <source>
        <strain evidence="7 8">Sanger_02</strain>
    </source>
</reference>
<dbReference type="Pfam" id="PF01479">
    <property type="entry name" value="S4"/>
    <property type="match status" value="1"/>
</dbReference>
<comment type="caution">
    <text evidence="7">The sequence shown here is derived from an EMBL/GenBank/DDBJ whole genome shotgun (WGS) entry which is preliminary data.</text>
</comment>
<dbReference type="InterPro" id="IPR020094">
    <property type="entry name" value="TruA/RsuA/RluB/E/F_N"/>
</dbReference>
<dbReference type="SMART" id="SM00363">
    <property type="entry name" value="S4"/>
    <property type="match status" value="1"/>
</dbReference>
<keyword evidence="8" id="KW-1185">Reference proteome</keyword>
<dbReference type="SUPFAM" id="SSF55174">
    <property type="entry name" value="Alpha-L RNA-binding motif"/>
    <property type="match status" value="1"/>
</dbReference>
<dbReference type="SUPFAM" id="SSF55120">
    <property type="entry name" value="Pseudouridine synthase"/>
    <property type="match status" value="1"/>
</dbReference>
<dbReference type="InterPro" id="IPR006145">
    <property type="entry name" value="PsdUridine_synth_RsuA/RluA"/>
</dbReference>
<comment type="similarity">
    <text evidence="1 5">Belongs to the pseudouridine synthase RsuA family.</text>
</comment>
<proteinExistence type="inferred from homology"/>
<dbReference type="CDD" id="cd00165">
    <property type="entry name" value="S4"/>
    <property type="match status" value="1"/>
</dbReference>
<organism evidence="7 8">
    <name type="scientific">Dorea ammoniilytica</name>
    <dbReference type="NCBI Taxonomy" id="2981788"/>
    <lineage>
        <taxon>Bacteria</taxon>
        <taxon>Bacillati</taxon>
        <taxon>Bacillota</taxon>
        <taxon>Clostridia</taxon>
        <taxon>Lachnospirales</taxon>
        <taxon>Lachnospiraceae</taxon>
        <taxon>Dorea</taxon>
    </lineage>
</organism>
<dbReference type="CDD" id="cd02553">
    <property type="entry name" value="PseudoU_synth_RsuA"/>
    <property type="match status" value="1"/>
</dbReference>